<dbReference type="EMBL" id="SWBR01000002">
    <property type="protein sequence ID" value="TKC09859.1"/>
    <property type="molecule type" value="Genomic_DNA"/>
</dbReference>
<evidence type="ECO:0000256" key="1">
    <source>
        <dbReference type="SAM" id="Phobius"/>
    </source>
</evidence>
<dbReference type="OrthoDB" id="1372378at2"/>
<comment type="caution">
    <text evidence="2">The sequence shown here is derived from an EMBL/GenBank/DDBJ whole genome shotgun (WGS) entry which is preliminary data.</text>
</comment>
<dbReference type="AlphaFoldDB" id="A0A4U1CUP7"/>
<evidence type="ECO:0000313" key="2">
    <source>
        <dbReference type="EMBL" id="TKC09859.1"/>
    </source>
</evidence>
<name>A0A4U1CUP7_9SPHI</name>
<keyword evidence="1" id="KW-1133">Transmembrane helix</keyword>
<sequence length="260" mass="29769">MFGNNLTNLSLLSYNMSYFKKIVKDNIWLFIKVSTLTLIVATALYLKGWTLAPEVWGTVADWIMIIVTGLTAIFLYQSLKSQQDVQKMQQSITVLEQYSHILNIRPDFKCSVKWLDQSKEFYIADLTLEITENIPFKLKHKFVQTSEDFEDISGHKGMIDWQSTQVGSTIPFRIRLKTLSDKNGLVCSLDLFFEDAIGTGYLTKFMILSNSPNGTKAGPMIEYFPEFIISDKLKNLLRGNTPEQLAQAKKIEAELNERLK</sequence>
<protein>
    <submittedName>
        <fullName evidence="2">Uncharacterized protein</fullName>
    </submittedName>
</protein>
<gene>
    <name evidence="2" type="ORF">FA048_06500</name>
</gene>
<accession>A0A4U1CUP7</accession>
<proteinExistence type="predicted"/>
<feature type="transmembrane region" description="Helical" evidence="1">
    <location>
        <begin position="59"/>
        <end position="79"/>
    </location>
</feature>
<keyword evidence="1" id="KW-0812">Transmembrane</keyword>
<dbReference type="RefSeq" id="WP_136839437.1">
    <property type="nucleotide sequence ID" value="NZ_SWBR01000002.1"/>
</dbReference>
<organism evidence="2 3">
    <name type="scientific">Pedobacter polaris</name>
    <dbReference type="NCBI Taxonomy" id="2571273"/>
    <lineage>
        <taxon>Bacteria</taxon>
        <taxon>Pseudomonadati</taxon>
        <taxon>Bacteroidota</taxon>
        <taxon>Sphingobacteriia</taxon>
        <taxon>Sphingobacteriales</taxon>
        <taxon>Sphingobacteriaceae</taxon>
        <taxon>Pedobacter</taxon>
    </lineage>
</organism>
<reference evidence="2 3" key="1">
    <citation type="submission" date="2019-04" db="EMBL/GenBank/DDBJ databases">
        <title>Pedobacter sp. RP-3-22 sp. nov., isolated from Arctic soil.</title>
        <authorList>
            <person name="Dahal R.H."/>
            <person name="Kim D.-U."/>
        </authorList>
    </citation>
    <scope>NUCLEOTIDE SEQUENCE [LARGE SCALE GENOMIC DNA]</scope>
    <source>
        <strain evidence="2 3">RP-3-22</strain>
    </source>
</reference>
<keyword evidence="1" id="KW-0472">Membrane</keyword>
<keyword evidence="3" id="KW-1185">Reference proteome</keyword>
<evidence type="ECO:0000313" key="3">
    <source>
        <dbReference type="Proteomes" id="UP000309488"/>
    </source>
</evidence>
<feature type="transmembrane region" description="Helical" evidence="1">
    <location>
        <begin position="27"/>
        <end position="47"/>
    </location>
</feature>
<dbReference type="Proteomes" id="UP000309488">
    <property type="component" value="Unassembled WGS sequence"/>
</dbReference>